<dbReference type="EMBL" id="KQ976455">
    <property type="protein sequence ID" value="KYM85188.1"/>
    <property type="molecule type" value="Genomic_DNA"/>
</dbReference>
<dbReference type="AlphaFoldDB" id="A0A195BKM0"/>
<dbReference type="STRING" id="520822.A0A195BKM0"/>
<accession>A0A195BKM0</accession>
<feature type="compositionally biased region" description="Low complexity" evidence="1">
    <location>
        <begin position="7"/>
        <end position="34"/>
    </location>
</feature>
<gene>
    <name evidence="2" type="ORF">ALC53_04977</name>
</gene>
<evidence type="ECO:0000313" key="3">
    <source>
        <dbReference type="Proteomes" id="UP000078540"/>
    </source>
</evidence>
<dbReference type="Proteomes" id="UP000078540">
    <property type="component" value="Unassembled WGS sequence"/>
</dbReference>
<feature type="region of interest" description="Disordered" evidence="1">
    <location>
        <begin position="116"/>
        <end position="160"/>
    </location>
</feature>
<evidence type="ECO:0000313" key="2">
    <source>
        <dbReference type="EMBL" id="KYM85188.1"/>
    </source>
</evidence>
<sequence length="308" mass="33946">MFTDNPSYFSLSGGASSSKATTTTTSASPTSPRSFSALFRRRTCKMGATSSQSGVLISEFTSNVRNDGRGNATGTSTPSTPTEERVPMLSQNGAIYPGCGKRRSFRNLFRSVSANAEHERTQKFLKGDPRPSDVAPPSPYLPHRSHSHSEKDRRHPGRTRRVLKSASELLSNDMIYYNVSSTLPTASRRRHSIGTFLGKETGTSGNIVTSERQTEGSRNLLEADTAATPEPLDDIDGIHCNKDKQLSCNRTKRRRHKNSNKDFDIEMLSLFDIIVKSQISLMCFHVSSVTSVTQCVVANTKRKYPSIC</sequence>
<name>A0A195BKM0_9HYME</name>
<reference evidence="2 3" key="1">
    <citation type="submission" date="2015-09" db="EMBL/GenBank/DDBJ databases">
        <title>Atta colombica WGS genome.</title>
        <authorList>
            <person name="Nygaard S."/>
            <person name="Hu H."/>
            <person name="Boomsma J."/>
            <person name="Zhang G."/>
        </authorList>
    </citation>
    <scope>NUCLEOTIDE SEQUENCE [LARGE SCALE GENOMIC DNA]</scope>
    <source>
        <strain evidence="2">Treedump-2</strain>
        <tissue evidence="2">Whole body</tissue>
    </source>
</reference>
<keyword evidence="3" id="KW-1185">Reference proteome</keyword>
<organism evidence="2 3">
    <name type="scientific">Atta colombica</name>
    <dbReference type="NCBI Taxonomy" id="520822"/>
    <lineage>
        <taxon>Eukaryota</taxon>
        <taxon>Metazoa</taxon>
        <taxon>Ecdysozoa</taxon>
        <taxon>Arthropoda</taxon>
        <taxon>Hexapoda</taxon>
        <taxon>Insecta</taxon>
        <taxon>Pterygota</taxon>
        <taxon>Neoptera</taxon>
        <taxon>Endopterygota</taxon>
        <taxon>Hymenoptera</taxon>
        <taxon>Apocrita</taxon>
        <taxon>Aculeata</taxon>
        <taxon>Formicoidea</taxon>
        <taxon>Formicidae</taxon>
        <taxon>Myrmicinae</taxon>
        <taxon>Atta</taxon>
    </lineage>
</organism>
<feature type="region of interest" description="Disordered" evidence="1">
    <location>
        <begin position="1"/>
        <end position="34"/>
    </location>
</feature>
<protein>
    <submittedName>
        <fullName evidence="2">Uncharacterized protein</fullName>
    </submittedName>
</protein>
<feature type="compositionally biased region" description="Basic and acidic residues" evidence="1">
    <location>
        <begin position="116"/>
        <end position="131"/>
    </location>
</feature>
<evidence type="ECO:0000256" key="1">
    <source>
        <dbReference type="SAM" id="MobiDB-lite"/>
    </source>
</evidence>
<proteinExistence type="predicted"/>
<feature type="region of interest" description="Disordered" evidence="1">
    <location>
        <begin position="61"/>
        <end position="86"/>
    </location>
</feature>